<dbReference type="EMBL" id="JBDJPC010000009">
    <property type="protein sequence ID" value="KAL1492266.1"/>
    <property type="molecule type" value="Genomic_DNA"/>
</dbReference>
<evidence type="ECO:0000313" key="2">
    <source>
        <dbReference type="Proteomes" id="UP001566132"/>
    </source>
</evidence>
<dbReference type="AlphaFoldDB" id="A0ABD1EGK1"/>
<organism evidence="1 2">
    <name type="scientific">Hypothenemus hampei</name>
    <name type="common">Coffee berry borer</name>
    <dbReference type="NCBI Taxonomy" id="57062"/>
    <lineage>
        <taxon>Eukaryota</taxon>
        <taxon>Metazoa</taxon>
        <taxon>Ecdysozoa</taxon>
        <taxon>Arthropoda</taxon>
        <taxon>Hexapoda</taxon>
        <taxon>Insecta</taxon>
        <taxon>Pterygota</taxon>
        <taxon>Neoptera</taxon>
        <taxon>Endopterygota</taxon>
        <taxon>Coleoptera</taxon>
        <taxon>Polyphaga</taxon>
        <taxon>Cucujiformia</taxon>
        <taxon>Curculionidae</taxon>
        <taxon>Scolytinae</taxon>
        <taxon>Hypothenemus</taxon>
    </lineage>
</organism>
<comment type="caution">
    <text evidence="1">The sequence shown here is derived from an EMBL/GenBank/DDBJ whole genome shotgun (WGS) entry which is preliminary data.</text>
</comment>
<proteinExistence type="predicted"/>
<sequence>MNDNDILPLFIYVVLEENERRNYIRLYRRSLRDTYNPFEMPDSQFRKIYSDYHERRTGLPLHLKIMITIIFLGRGSYQHCVGWNPWQAVSHSSVSRIIMEISQLITNILIVIDRTHVSIISPPFPGSVHDVAIYRILADIRAYLENRYENEDTNRHLIVVRENTPEARFNTLLKSARNTIERTNGILKGRFGALLKHRLADYYDEDIDDNYNPNISGNIHVNIHTLFLQNTHILFF</sequence>
<dbReference type="Proteomes" id="UP001566132">
    <property type="component" value="Unassembled WGS sequence"/>
</dbReference>
<reference evidence="1 2" key="1">
    <citation type="submission" date="2024-05" db="EMBL/GenBank/DDBJ databases">
        <title>Genetic variation in Jamaican populations of the coffee berry borer (Hypothenemus hampei).</title>
        <authorList>
            <person name="Errbii M."/>
            <person name="Myrie A."/>
        </authorList>
    </citation>
    <scope>NUCLEOTIDE SEQUENCE [LARGE SCALE GENOMIC DNA]</scope>
    <source>
        <strain evidence="1">JA-Hopewell-2020-01-JO</strain>
        <tissue evidence="1">Whole body</tissue>
    </source>
</reference>
<keyword evidence="2" id="KW-1185">Reference proteome</keyword>
<evidence type="ECO:0008006" key="3">
    <source>
        <dbReference type="Google" id="ProtNLM"/>
    </source>
</evidence>
<evidence type="ECO:0000313" key="1">
    <source>
        <dbReference type="EMBL" id="KAL1492266.1"/>
    </source>
</evidence>
<gene>
    <name evidence="1" type="ORF">ABEB36_012741</name>
</gene>
<name>A0ABD1EGK1_HYPHA</name>
<accession>A0ABD1EGK1</accession>
<protein>
    <recommendedName>
        <fullName evidence="3">Nuclease HARBI1</fullName>
    </recommendedName>
</protein>